<name>A0A392RHG4_9FABA</name>
<dbReference type="EMBL" id="LXQA010223849">
    <property type="protein sequence ID" value="MCI35484.1"/>
    <property type="molecule type" value="Genomic_DNA"/>
</dbReference>
<sequence>MMRQNLRIRRQWAYGAQMARANSVSAH</sequence>
<comment type="caution">
    <text evidence="1">The sequence shown here is derived from an EMBL/GenBank/DDBJ whole genome shotgun (WGS) entry which is preliminary data.</text>
</comment>
<reference evidence="1 2" key="1">
    <citation type="journal article" date="2018" name="Front. Plant Sci.">
        <title>Red Clover (Trifolium pratense) and Zigzag Clover (T. medium) - A Picture of Genomic Similarities and Differences.</title>
        <authorList>
            <person name="Dluhosova J."/>
            <person name="Istvanek J."/>
            <person name="Nedelnik J."/>
            <person name="Repkova J."/>
        </authorList>
    </citation>
    <scope>NUCLEOTIDE SEQUENCE [LARGE SCALE GENOMIC DNA]</scope>
    <source>
        <strain evidence="2">cv. 10/8</strain>
        <tissue evidence="1">Leaf</tissue>
    </source>
</reference>
<evidence type="ECO:0000313" key="2">
    <source>
        <dbReference type="Proteomes" id="UP000265520"/>
    </source>
</evidence>
<dbReference type="AlphaFoldDB" id="A0A392RHG4"/>
<protein>
    <submittedName>
        <fullName evidence="1">Uncharacterized protein</fullName>
    </submittedName>
</protein>
<accession>A0A392RHG4</accession>
<feature type="non-terminal residue" evidence="1">
    <location>
        <position position="27"/>
    </location>
</feature>
<proteinExistence type="predicted"/>
<keyword evidence="2" id="KW-1185">Reference proteome</keyword>
<organism evidence="1 2">
    <name type="scientific">Trifolium medium</name>
    <dbReference type="NCBI Taxonomy" id="97028"/>
    <lineage>
        <taxon>Eukaryota</taxon>
        <taxon>Viridiplantae</taxon>
        <taxon>Streptophyta</taxon>
        <taxon>Embryophyta</taxon>
        <taxon>Tracheophyta</taxon>
        <taxon>Spermatophyta</taxon>
        <taxon>Magnoliopsida</taxon>
        <taxon>eudicotyledons</taxon>
        <taxon>Gunneridae</taxon>
        <taxon>Pentapetalae</taxon>
        <taxon>rosids</taxon>
        <taxon>fabids</taxon>
        <taxon>Fabales</taxon>
        <taxon>Fabaceae</taxon>
        <taxon>Papilionoideae</taxon>
        <taxon>50 kb inversion clade</taxon>
        <taxon>NPAAA clade</taxon>
        <taxon>Hologalegina</taxon>
        <taxon>IRL clade</taxon>
        <taxon>Trifolieae</taxon>
        <taxon>Trifolium</taxon>
    </lineage>
</organism>
<dbReference type="Proteomes" id="UP000265520">
    <property type="component" value="Unassembled WGS sequence"/>
</dbReference>
<evidence type="ECO:0000313" key="1">
    <source>
        <dbReference type="EMBL" id="MCI35484.1"/>
    </source>
</evidence>